<evidence type="ECO:0000256" key="6">
    <source>
        <dbReference type="ARBA" id="ARBA00023139"/>
    </source>
</evidence>
<evidence type="ECO:0000259" key="9">
    <source>
        <dbReference type="Pfam" id="PF16998"/>
    </source>
</evidence>
<feature type="domain" description="Surface antigen" evidence="9">
    <location>
        <begin position="82"/>
        <end position="167"/>
    </location>
</feature>
<keyword evidence="11" id="KW-1185">Reference proteome</keyword>
<dbReference type="InterPro" id="IPR008816">
    <property type="entry name" value="Gly_zipper_2TM_dom"/>
</dbReference>
<evidence type="ECO:0000313" key="11">
    <source>
        <dbReference type="Proteomes" id="UP000672602"/>
    </source>
</evidence>
<name>A0A8J7S1C2_9PROT</name>
<dbReference type="Pfam" id="PF16998">
    <property type="entry name" value="17kDa_Anti_2"/>
    <property type="match status" value="1"/>
</dbReference>
<dbReference type="GO" id="GO:0016020">
    <property type="term" value="C:membrane"/>
    <property type="evidence" value="ECO:0007669"/>
    <property type="project" value="UniProtKB-SubCell"/>
</dbReference>
<organism evidence="10 11">
    <name type="scientific">Marivibrio halodurans</name>
    <dbReference type="NCBI Taxonomy" id="2039722"/>
    <lineage>
        <taxon>Bacteria</taxon>
        <taxon>Pseudomonadati</taxon>
        <taxon>Pseudomonadota</taxon>
        <taxon>Alphaproteobacteria</taxon>
        <taxon>Rhodospirillales</taxon>
        <taxon>Rhodospirillaceae</taxon>
        <taxon>Marivibrio</taxon>
    </lineage>
</organism>
<dbReference type="PANTHER" id="PTHR35603">
    <property type="match status" value="1"/>
</dbReference>
<dbReference type="PROSITE" id="PS51257">
    <property type="entry name" value="PROKAR_LIPOPROTEIN"/>
    <property type="match status" value="1"/>
</dbReference>
<comment type="caution">
    <text evidence="10">The sequence shown here is derived from an EMBL/GenBank/DDBJ whole genome shotgun (WGS) entry which is preliminary data.</text>
</comment>
<dbReference type="AlphaFoldDB" id="A0A8J7S1C2"/>
<keyword evidence="7" id="KW-0449">Lipoprotein</keyword>
<dbReference type="Proteomes" id="UP000672602">
    <property type="component" value="Unassembled WGS sequence"/>
</dbReference>
<dbReference type="InterPro" id="IPR016364">
    <property type="entry name" value="Surface_antigen_Rickettsia"/>
</dbReference>
<evidence type="ECO:0000259" key="8">
    <source>
        <dbReference type="Pfam" id="PF05433"/>
    </source>
</evidence>
<reference evidence="10" key="1">
    <citation type="submission" date="2021-04" db="EMBL/GenBank/DDBJ databases">
        <authorList>
            <person name="Zhang D.-C."/>
        </authorList>
    </citation>
    <scope>NUCLEOTIDE SEQUENCE</scope>
    <source>
        <strain evidence="10">CGMCC 1.15697</strain>
    </source>
</reference>
<dbReference type="Pfam" id="PF05433">
    <property type="entry name" value="Rick_17kDa_Anti"/>
    <property type="match status" value="1"/>
</dbReference>
<evidence type="ECO:0000256" key="2">
    <source>
        <dbReference type="ARBA" id="ARBA00008681"/>
    </source>
</evidence>
<dbReference type="RefSeq" id="WP_210681402.1">
    <property type="nucleotide sequence ID" value="NZ_JAGMWN010000003.1"/>
</dbReference>
<evidence type="ECO:0000256" key="1">
    <source>
        <dbReference type="ARBA" id="ARBA00004459"/>
    </source>
</evidence>
<evidence type="ECO:0000256" key="7">
    <source>
        <dbReference type="ARBA" id="ARBA00023288"/>
    </source>
</evidence>
<feature type="domain" description="Glycine zipper 2TM" evidence="8">
    <location>
        <begin position="39"/>
        <end position="80"/>
    </location>
</feature>
<protein>
    <recommendedName>
        <fullName evidence="3">17 kDa surface antigen</fullName>
    </recommendedName>
</protein>
<dbReference type="InterPro" id="IPR032635">
    <property type="entry name" value="Anti_2"/>
</dbReference>
<dbReference type="InterPro" id="IPR051407">
    <property type="entry name" value="Bact_OM_lipoprot/Surf_antigen"/>
</dbReference>
<evidence type="ECO:0000256" key="5">
    <source>
        <dbReference type="ARBA" id="ARBA00023136"/>
    </source>
</evidence>
<gene>
    <name evidence="10" type="ORF">KAJ83_07320</name>
</gene>
<keyword evidence="5" id="KW-0472">Membrane</keyword>
<keyword evidence="4" id="KW-0732">Signal</keyword>
<proteinExistence type="inferred from homology"/>
<evidence type="ECO:0000313" key="10">
    <source>
        <dbReference type="EMBL" id="MBP5856813.1"/>
    </source>
</evidence>
<dbReference type="PIRSF" id="PIRSF002721">
    <property type="entry name" value="Surface_antigen_Rickettsia"/>
    <property type="match status" value="1"/>
</dbReference>
<evidence type="ECO:0000256" key="4">
    <source>
        <dbReference type="ARBA" id="ARBA00022729"/>
    </source>
</evidence>
<comment type="subcellular location">
    <subcellularLocation>
        <location evidence="1">Cell outer membrane</location>
        <topology evidence="1">Lipid-anchor</topology>
    </subcellularLocation>
</comment>
<accession>A0A8J7S1C2</accession>
<dbReference type="EMBL" id="JAGMWN010000003">
    <property type="protein sequence ID" value="MBP5856813.1"/>
    <property type="molecule type" value="Genomic_DNA"/>
</dbReference>
<evidence type="ECO:0000256" key="3">
    <source>
        <dbReference type="ARBA" id="ARBA00015281"/>
    </source>
</evidence>
<dbReference type="PANTHER" id="PTHR35603:SF2">
    <property type="entry name" value="OUTER MEMBRANE LIPOPROTEIN"/>
    <property type="match status" value="1"/>
</dbReference>
<keyword evidence="6" id="KW-0564">Palmitate</keyword>
<comment type="similarity">
    <text evidence="2">Belongs to the rickettsiale 17 kDa surface antigen family.</text>
</comment>
<sequence length="167" mass="17168">MTTTTGKTTGIFGKAAVLVVAAGLGLAGCSQNTGTNETIGGLGGAVLGGLLGSQFGSGSGRLIATGAGVMLGAIAGSSIGRTMDEVSKQKMNRTTQATLEHVADNNTSSWQNPNNQTRGTVTPVETYQQNDGRYCREFQQTVTIGGETEEAYGTACRQPDGSWEIQS</sequence>